<keyword evidence="5" id="KW-0804">Transcription</keyword>
<dbReference type="GO" id="GO:0006355">
    <property type="term" value="P:regulation of DNA-templated transcription"/>
    <property type="evidence" value="ECO:0007669"/>
    <property type="project" value="InterPro"/>
</dbReference>
<keyword evidence="10" id="KW-1185">Reference proteome</keyword>
<dbReference type="InterPro" id="IPR011006">
    <property type="entry name" value="CheY-like_superfamily"/>
</dbReference>
<gene>
    <name evidence="9" type="ORF">H4K34_09595</name>
</gene>
<evidence type="ECO:0000256" key="4">
    <source>
        <dbReference type="ARBA" id="ARBA00023125"/>
    </source>
</evidence>
<sequence length="458" mass="51958">MKSAARILIIDDDADLRESLALYLKIHFSKVSVLGDPRKVHEALNQEEYDLILLDMNFQAGRNDGQEGLYWLKHIKELRPEIMVLLITAYGDIDLAIEALKSGASDFILKPWQNQKLLAALLRAYELKSTKGKLKQFQQQQDKSGNELIQLLENSARSASSIALLQQARRVAETDAQVLIRGENGTGKSQLARYLHLNSLRKDAPLVSVDLGAIPENLFEAELFGVKKGAFTDAREDRSGLVQQAEGGSLFLDEIGNCSLLHQQKLLRLIQDQSYQIVGSPELRHCNVRIIAASNSDLELAVKEGLFRQDLYYRINTIELKIEALRNRQEDLEVLIDYYLDYHNRKYGRQLELETDQRAQLLAYTWPGNIRELSHSLERAVILKDGHFEQSLGSGASSMPGNEASDLLSLNLEELEAQHIHQVLNHYQGNISKTAQHLGVNRNTLYRKLDKYQIQHEV</sequence>
<dbReference type="PROSITE" id="PS50110">
    <property type="entry name" value="RESPONSE_REGULATORY"/>
    <property type="match status" value="1"/>
</dbReference>
<feature type="domain" description="Response regulatory" evidence="8">
    <location>
        <begin position="6"/>
        <end position="125"/>
    </location>
</feature>
<dbReference type="CDD" id="cd00009">
    <property type="entry name" value="AAA"/>
    <property type="match status" value="1"/>
</dbReference>
<dbReference type="Gene3D" id="1.10.8.60">
    <property type="match status" value="1"/>
</dbReference>
<dbReference type="InterPro" id="IPR058031">
    <property type="entry name" value="AAA_lid_NorR"/>
</dbReference>
<organism evidence="9 10">
    <name type="scientific">Croceimicrobium hydrocarbonivorans</name>
    <dbReference type="NCBI Taxonomy" id="2761580"/>
    <lineage>
        <taxon>Bacteria</taxon>
        <taxon>Pseudomonadati</taxon>
        <taxon>Bacteroidota</taxon>
        <taxon>Flavobacteriia</taxon>
        <taxon>Flavobacteriales</taxon>
        <taxon>Owenweeksiaceae</taxon>
        <taxon>Croceimicrobium</taxon>
    </lineage>
</organism>
<dbReference type="FunFam" id="3.40.50.300:FF:000006">
    <property type="entry name" value="DNA-binding transcriptional regulator NtrC"/>
    <property type="match status" value="1"/>
</dbReference>
<evidence type="ECO:0000259" key="7">
    <source>
        <dbReference type="PROSITE" id="PS50045"/>
    </source>
</evidence>
<evidence type="ECO:0000259" key="8">
    <source>
        <dbReference type="PROSITE" id="PS50110"/>
    </source>
</evidence>
<dbReference type="InterPro" id="IPR002197">
    <property type="entry name" value="HTH_Fis"/>
</dbReference>
<dbReference type="GO" id="GO:0000160">
    <property type="term" value="P:phosphorelay signal transduction system"/>
    <property type="evidence" value="ECO:0007669"/>
    <property type="project" value="InterPro"/>
</dbReference>
<dbReference type="InterPro" id="IPR003593">
    <property type="entry name" value="AAA+_ATPase"/>
</dbReference>
<evidence type="ECO:0000313" key="9">
    <source>
        <dbReference type="EMBL" id="QNR22639.1"/>
    </source>
</evidence>
<evidence type="ECO:0000256" key="1">
    <source>
        <dbReference type="ARBA" id="ARBA00022741"/>
    </source>
</evidence>
<dbReference type="InterPro" id="IPR027417">
    <property type="entry name" value="P-loop_NTPase"/>
</dbReference>
<dbReference type="InterPro" id="IPR002078">
    <property type="entry name" value="Sigma_54_int"/>
</dbReference>
<dbReference type="Gene3D" id="3.40.50.2300">
    <property type="match status" value="1"/>
</dbReference>
<keyword evidence="1" id="KW-0547">Nucleotide-binding</keyword>
<feature type="modified residue" description="4-aspartylphosphate" evidence="6">
    <location>
        <position position="55"/>
    </location>
</feature>
<dbReference type="PROSITE" id="PS00688">
    <property type="entry name" value="SIGMA54_INTERACT_3"/>
    <property type="match status" value="1"/>
</dbReference>
<dbReference type="PROSITE" id="PS50045">
    <property type="entry name" value="SIGMA54_INTERACT_4"/>
    <property type="match status" value="1"/>
</dbReference>
<dbReference type="Pfam" id="PF00072">
    <property type="entry name" value="Response_reg"/>
    <property type="match status" value="1"/>
</dbReference>
<reference evidence="9 10" key="1">
    <citation type="submission" date="2020-08" db="EMBL/GenBank/DDBJ databases">
        <title>Croceimicrobium hydrocarbonivorans gen. nov., sp. nov., a novel marine bacterium isolated from a bacterial consortium that degrades polyethylene terephthalate.</title>
        <authorList>
            <person name="Liu R."/>
        </authorList>
    </citation>
    <scope>NUCLEOTIDE SEQUENCE [LARGE SCALE GENOMIC DNA]</scope>
    <source>
        <strain evidence="9 10">A20-9</strain>
    </source>
</reference>
<evidence type="ECO:0000313" key="10">
    <source>
        <dbReference type="Proteomes" id="UP000516305"/>
    </source>
</evidence>
<dbReference type="PROSITE" id="PS00676">
    <property type="entry name" value="SIGMA54_INTERACT_2"/>
    <property type="match status" value="1"/>
</dbReference>
<dbReference type="PANTHER" id="PTHR32071:SF113">
    <property type="entry name" value="ALGINATE BIOSYNTHESIS TRANSCRIPTIONAL REGULATORY PROTEIN ALGB"/>
    <property type="match status" value="1"/>
</dbReference>
<dbReference type="SUPFAM" id="SSF52540">
    <property type="entry name" value="P-loop containing nucleoside triphosphate hydrolases"/>
    <property type="match status" value="1"/>
</dbReference>
<dbReference type="SMART" id="SM00448">
    <property type="entry name" value="REC"/>
    <property type="match status" value="1"/>
</dbReference>
<accession>A0A7H0VA91</accession>
<dbReference type="EMBL" id="CP060139">
    <property type="protein sequence ID" value="QNR22639.1"/>
    <property type="molecule type" value="Genomic_DNA"/>
</dbReference>
<dbReference type="Pfam" id="PF25601">
    <property type="entry name" value="AAA_lid_14"/>
    <property type="match status" value="1"/>
</dbReference>
<dbReference type="Pfam" id="PF00158">
    <property type="entry name" value="Sigma54_activat"/>
    <property type="match status" value="1"/>
</dbReference>
<dbReference type="PRINTS" id="PR01590">
    <property type="entry name" value="HTHFIS"/>
</dbReference>
<dbReference type="AlphaFoldDB" id="A0A7H0VA91"/>
<protein>
    <submittedName>
        <fullName evidence="9">Sigma-54-dependent Fis family transcriptional regulator</fullName>
    </submittedName>
</protein>
<dbReference type="SUPFAM" id="SSF52172">
    <property type="entry name" value="CheY-like"/>
    <property type="match status" value="1"/>
</dbReference>
<evidence type="ECO:0000256" key="5">
    <source>
        <dbReference type="ARBA" id="ARBA00023163"/>
    </source>
</evidence>
<dbReference type="RefSeq" id="WP_210757205.1">
    <property type="nucleotide sequence ID" value="NZ_CP060139.1"/>
</dbReference>
<keyword evidence="6" id="KW-0597">Phosphoprotein</keyword>
<dbReference type="InterPro" id="IPR025944">
    <property type="entry name" value="Sigma_54_int_dom_CS"/>
</dbReference>
<feature type="domain" description="Sigma-54 factor interaction" evidence="7">
    <location>
        <begin position="154"/>
        <end position="382"/>
    </location>
</feature>
<name>A0A7H0VA91_9FLAO</name>
<dbReference type="GO" id="GO:0005524">
    <property type="term" value="F:ATP binding"/>
    <property type="evidence" value="ECO:0007669"/>
    <property type="project" value="UniProtKB-KW"/>
</dbReference>
<dbReference type="Gene3D" id="1.10.10.60">
    <property type="entry name" value="Homeodomain-like"/>
    <property type="match status" value="1"/>
</dbReference>
<dbReference type="KEGG" id="chyd:H4K34_09595"/>
<evidence type="ECO:0000256" key="6">
    <source>
        <dbReference type="PROSITE-ProRule" id="PRU00169"/>
    </source>
</evidence>
<dbReference type="SMART" id="SM00382">
    <property type="entry name" value="AAA"/>
    <property type="match status" value="1"/>
</dbReference>
<dbReference type="InterPro" id="IPR009057">
    <property type="entry name" value="Homeodomain-like_sf"/>
</dbReference>
<dbReference type="InterPro" id="IPR001789">
    <property type="entry name" value="Sig_transdc_resp-reg_receiver"/>
</dbReference>
<keyword evidence="3" id="KW-0805">Transcription regulation</keyword>
<dbReference type="Pfam" id="PF02954">
    <property type="entry name" value="HTH_8"/>
    <property type="match status" value="1"/>
</dbReference>
<evidence type="ECO:0000256" key="3">
    <source>
        <dbReference type="ARBA" id="ARBA00023015"/>
    </source>
</evidence>
<dbReference type="GO" id="GO:0043565">
    <property type="term" value="F:sequence-specific DNA binding"/>
    <property type="evidence" value="ECO:0007669"/>
    <property type="project" value="InterPro"/>
</dbReference>
<dbReference type="InterPro" id="IPR025943">
    <property type="entry name" value="Sigma_54_int_dom_ATP-bd_2"/>
</dbReference>
<dbReference type="PANTHER" id="PTHR32071">
    <property type="entry name" value="TRANSCRIPTIONAL REGULATORY PROTEIN"/>
    <property type="match status" value="1"/>
</dbReference>
<keyword evidence="2" id="KW-0067">ATP-binding</keyword>
<dbReference type="Gene3D" id="3.40.50.300">
    <property type="entry name" value="P-loop containing nucleotide triphosphate hydrolases"/>
    <property type="match status" value="1"/>
</dbReference>
<evidence type="ECO:0000256" key="2">
    <source>
        <dbReference type="ARBA" id="ARBA00022840"/>
    </source>
</evidence>
<proteinExistence type="predicted"/>
<dbReference type="Proteomes" id="UP000516305">
    <property type="component" value="Chromosome"/>
</dbReference>
<dbReference type="SUPFAM" id="SSF46689">
    <property type="entry name" value="Homeodomain-like"/>
    <property type="match status" value="1"/>
</dbReference>
<keyword evidence="4" id="KW-0238">DNA-binding</keyword>